<dbReference type="EMBL" id="CP144699">
    <property type="protein sequence ID" value="WVZ18684.1"/>
    <property type="molecule type" value="Genomic_DNA"/>
</dbReference>
<keyword evidence="2" id="KW-1185">Reference proteome</keyword>
<dbReference type="AlphaFoldDB" id="A0AAQ3S463"/>
<organism evidence="1 2">
    <name type="scientific">Vigna mungo</name>
    <name type="common">Black gram</name>
    <name type="synonym">Phaseolus mungo</name>
    <dbReference type="NCBI Taxonomy" id="3915"/>
    <lineage>
        <taxon>Eukaryota</taxon>
        <taxon>Viridiplantae</taxon>
        <taxon>Streptophyta</taxon>
        <taxon>Embryophyta</taxon>
        <taxon>Tracheophyta</taxon>
        <taxon>Spermatophyta</taxon>
        <taxon>Magnoliopsida</taxon>
        <taxon>eudicotyledons</taxon>
        <taxon>Gunneridae</taxon>
        <taxon>Pentapetalae</taxon>
        <taxon>rosids</taxon>
        <taxon>fabids</taxon>
        <taxon>Fabales</taxon>
        <taxon>Fabaceae</taxon>
        <taxon>Papilionoideae</taxon>
        <taxon>50 kb inversion clade</taxon>
        <taxon>NPAAA clade</taxon>
        <taxon>indigoferoid/millettioid clade</taxon>
        <taxon>Phaseoleae</taxon>
        <taxon>Vigna</taxon>
    </lineage>
</organism>
<accession>A0AAQ3S463</accession>
<sequence length="165" mass="18043">MGHCIMILNSSKLRKPSPFKSKCLIIALHSSRVLDSPIFLSILFKLFGVIKPQPSMSYISKATFKSFNFCSSPPPSIRAIKSSKLSNPSPSESKAAIAISASLNRTSPPIIPNPCFSSKGETFPSPSSSKYLTTSSSPTFCPISFLYVYMFDQTNSHTVPKILTR</sequence>
<protein>
    <submittedName>
        <fullName evidence="1">Uncharacterized protein</fullName>
    </submittedName>
</protein>
<gene>
    <name evidence="1" type="ORF">V8G54_006006</name>
</gene>
<name>A0AAQ3S463_VIGMU</name>
<proteinExistence type="predicted"/>
<reference evidence="1 2" key="1">
    <citation type="journal article" date="2023" name="Life. Sci Alliance">
        <title>Evolutionary insights into 3D genome organization and epigenetic landscape of Vigna mungo.</title>
        <authorList>
            <person name="Junaid A."/>
            <person name="Singh B."/>
            <person name="Bhatia S."/>
        </authorList>
    </citation>
    <scope>NUCLEOTIDE SEQUENCE [LARGE SCALE GENOMIC DNA]</scope>
    <source>
        <strain evidence="1">Urdbean</strain>
    </source>
</reference>
<evidence type="ECO:0000313" key="2">
    <source>
        <dbReference type="Proteomes" id="UP001374535"/>
    </source>
</evidence>
<evidence type="ECO:0000313" key="1">
    <source>
        <dbReference type="EMBL" id="WVZ18684.1"/>
    </source>
</evidence>
<feature type="non-terminal residue" evidence="1">
    <location>
        <position position="165"/>
    </location>
</feature>
<dbReference type="Proteomes" id="UP001374535">
    <property type="component" value="Chromosome 2"/>
</dbReference>